<accession>A0AAX6EBH1</accession>
<dbReference type="AlphaFoldDB" id="A0AAX6EBH1"/>
<comment type="caution">
    <text evidence="2">The sequence shown here is derived from an EMBL/GenBank/DDBJ whole genome shotgun (WGS) entry which is preliminary data.</text>
</comment>
<evidence type="ECO:0000313" key="2">
    <source>
        <dbReference type="EMBL" id="KAJ6801279.1"/>
    </source>
</evidence>
<name>A0AAX6EBH1_IRIPA</name>
<keyword evidence="4" id="KW-1185">Reference proteome</keyword>
<gene>
    <name evidence="3" type="ORF">M6B38_126705</name>
    <name evidence="2" type="ORF">M6B38_198480</name>
</gene>
<protein>
    <submittedName>
        <fullName evidence="2">Sucrose synthase 4</fullName>
    </submittedName>
</protein>
<reference evidence="2" key="1">
    <citation type="journal article" date="2023" name="GigaByte">
        <title>Genome assembly of the bearded iris, Iris pallida Lam.</title>
        <authorList>
            <person name="Bruccoleri R.E."/>
            <person name="Oakeley E.J."/>
            <person name="Faust A.M.E."/>
            <person name="Altorfer M."/>
            <person name="Dessus-Babus S."/>
            <person name="Burckhardt D."/>
            <person name="Oertli M."/>
            <person name="Naumann U."/>
            <person name="Petersen F."/>
            <person name="Wong J."/>
        </authorList>
    </citation>
    <scope>NUCLEOTIDE SEQUENCE</scope>
    <source>
        <strain evidence="2">GSM-AAB239-AS_SAM_17_03QT</strain>
    </source>
</reference>
<dbReference type="EMBL" id="JANAVB010020198">
    <property type="protein sequence ID" value="KAJ6827519.1"/>
    <property type="molecule type" value="Genomic_DNA"/>
</dbReference>
<feature type="region of interest" description="Disordered" evidence="1">
    <location>
        <begin position="1"/>
        <end position="23"/>
    </location>
</feature>
<sequence length="109" mass="12346">MQGRSSDTSTESRSDVDDLSSPVASRNVEYTRLAPVHEEGSLNCWTPSIMQQSYAFPTYYFSLSCEFHTLCCCHGNFCLTLIHLHLCCKLQSIICCKIFDLQMGDNNSY</sequence>
<dbReference type="Proteomes" id="UP001140949">
    <property type="component" value="Unassembled WGS sequence"/>
</dbReference>
<proteinExistence type="predicted"/>
<evidence type="ECO:0000313" key="4">
    <source>
        <dbReference type="Proteomes" id="UP001140949"/>
    </source>
</evidence>
<evidence type="ECO:0000313" key="3">
    <source>
        <dbReference type="EMBL" id="KAJ6827519.1"/>
    </source>
</evidence>
<reference evidence="2" key="2">
    <citation type="submission" date="2023-04" db="EMBL/GenBank/DDBJ databases">
        <authorList>
            <person name="Bruccoleri R.E."/>
            <person name="Oakeley E.J."/>
            <person name="Faust A.-M."/>
            <person name="Dessus-Babus S."/>
            <person name="Altorfer M."/>
            <person name="Burckhardt D."/>
            <person name="Oertli M."/>
            <person name="Naumann U."/>
            <person name="Petersen F."/>
            <person name="Wong J."/>
        </authorList>
    </citation>
    <scope>NUCLEOTIDE SEQUENCE</scope>
    <source>
        <strain evidence="2">GSM-AAB239-AS_SAM_17_03QT</strain>
        <tissue evidence="2">Leaf</tissue>
    </source>
</reference>
<evidence type="ECO:0000256" key="1">
    <source>
        <dbReference type="SAM" id="MobiDB-lite"/>
    </source>
</evidence>
<organism evidence="2 4">
    <name type="scientific">Iris pallida</name>
    <name type="common">Sweet iris</name>
    <dbReference type="NCBI Taxonomy" id="29817"/>
    <lineage>
        <taxon>Eukaryota</taxon>
        <taxon>Viridiplantae</taxon>
        <taxon>Streptophyta</taxon>
        <taxon>Embryophyta</taxon>
        <taxon>Tracheophyta</taxon>
        <taxon>Spermatophyta</taxon>
        <taxon>Magnoliopsida</taxon>
        <taxon>Liliopsida</taxon>
        <taxon>Asparagales</taxon>
        <taxon>Iridaceae</taxon>
        <taxon>Iridoideae</taxon>
        <taxon>Irideae</taxon>
        <taxon>Iris</taxon>
    </lineage>
</organism>
<dbReference type="EMBL" id="JANAVB010038218">
    <property type="protein sequence ID" value="KAJ6801279.1"/>
    <property type="molecule type" value="Genomic_DNA"/>
</dbReference>